<dbReference type="Proteomes" id="UP000598820">
    <property type="component" value="Unassembled WGS sequence"/>
</dbReference>
<accession>A0A926Y5J2</accession>
<organism evidence="2 3">
    <name type="scientific">Spirosoma profusum</name>
    <dbReference type="NCBI Taxonomy" id="2771354"/>
    <lineage>
        <taxon>Bacteria</taxon>
        <taxon>Pseudomonadati</taxon>
        <taxon>Bacteroidota</taxon>
        <taxon>Cytophagia</taxon>
        <taxon>Cytophagales</taxon>
        <taxon>Cytophagaceae</taxon>
        <taxon>Spirosoma</taxon>
    </lineage>
</organism>
<dbReference type="AlphaFoldDB" id="A0A926Y5J2"/>
<sequence>MTCANPVVILSAGESDTYHWNTGATTSTISVSIADTYSVTLTGTNGCTGVASIQVSQESGPTVNPVNNQTVCVGSATTPVTFSGTASSYQWTNSNPTIGLPASGTGNLSSFTAINNTPHPNGPHHRYPSGGAY</sequence>
<feature type="region of interest" description="Disordered" evidence="1">
    <location>
        <begin position="113"/>
        <end position="133"/>
    </location>
</feature>
<evidence type="ECO:0000256" key="1">
    <source>
        <dbReference type="SAM" id="MobiDB-lite"/>
    </source>
</evidence>
<dbReference type="RefSeq" id="WP_190891380.1">
    <property type="nucleotide sequence ID" value="NZ_JACWZY010000034.1"/>
</dbReference>
<gene>
    <name evidence="2" type="ORF">IC229_28675</name>
</gene>
<name>A0A926Y5J2_9BACT</name>
<evidence type="ECO:0000313" key="2">
    <source>
        <dbReference type="EMBL" id="MBD2704646.1"/>
    </source>
</evidence>
<proteinExistence type="predicted"/>
<evidence type="ECO:0008006" key="4">
    <source>
        <dbReference type="Google" id="ProtNLM"/>
    </source>
</evidence>
<protein>
    <recommendedName>
        <fullName evidence="4">Ig-like domain-containing protein</fullName>
    </recommendedName>
</protein>
<keyword evidence="3" id="KW-1185">Reference proteome</keyword>
<reference evidence="2" key="1">
    <citation type="submission" date="2020-09" db="EMBL/GenBank/DDBJ databases">
        <authorList>
            <person name="Kim M.K."/>
        </authorList>
    </citation>
    <scope>NUCLEOTIDE SEQUENCE</scope>
    <source>
        <strain evidence="2">BT702</strain>
    </source>
</reference>
<evidence type="ECO:0000313" key="3">
    <source>
        <dbReference type="Proteomes" id="UP000598820"/>
    </source>
</evidence>
<dbReference type="EMBL" id="JACWZY010000034">
    <property type="protein sequence ID" value="MBD2704646.1"/>
    <property type="molecule type" value="Genomic_DNA"/>
</dbReference>
<comment type="caution">
    <text evidence="2">The sequence shown here is derived from an EMBL/GenBank/DDBJ whole genome shotgun (WGS) entry which is preliminary data.</text>
</comment>